<evidence type="ECO:0000313" key="13">
    <source>
        <dbReference type="Proteomes" id="UP000473648"/>
    </source>
</evidence>
<name>A0A6L5GR61_9FIRM</name>
<keyword evidence="13" id="KW-1185">Reference proteome</keyword>
<accession>A0A6L5GR61</accession>
<comment type="cofactor">
    <cofactor evidence="9">
        <name>Zn(2+)</name>
        <dbReference type="ChEBI" id="CHEBI:29105"/>
    </cofactor>
    <text evidence="9">Binds 1 zinc ion per subunit.</text>
</comment>
<dbReference type="Gene3D" id="3.90.400.10">
    <property type="entry name" value="Oligo-1,6-glucosidase, Domain 2"/>
    <property type="match status" value="1"/>
</dbReference>
<comment type="similarity">
    <text evidence="1">Belongs to the cytidine and deoxycytidylate deaminase family. ADAT2 subfamily.</text>
</comment>
<evidence type="ECO:0000256" key="1">
    <source>
        <dbReference type="ARBA" id="ARBA00010669"/>
    </source>
</evidence>
<evidence type="ECO:0000256" key="4">
    <source>
        <dbReference type="ARBA" id="ARBA00022723"/>
    </source>
</evidence>
<keyword evidence="5 9" id="KW-0378">Hydrolase</keyword>
<dbReference type="PROSITE" id="PS51747">
    <property type="entry name" value="CYT_DCMP_DEAMINASES_2"/>
    <property type="match status" value="1"/>
</dbReference>
<dbReference type="InterPro" id="IPR016192">
    <property type="entry name" value="APOBEC/CMP_deaminase_Zn-bd"/>
</dbReference>
<protein>
    <recommendedName>
        <fullName evidence="9">tRNA-specific adenosine deaminase</fullName>
        <ecNumber evidence="9">3.5.4.33</ecNumber>
    </recommendedName>
</protein>
<evidence type="ECO:0000256" key="3">
    <source>
        <dbReference type="ARBA" id="ARBA00022694"/>
    </source>
</evidence>
<evidence type="ECO:0000256" key="2">
    <source>
        <dbReference type="ARBA" id="ARBA00011738"/>
    </source>
</evidence>
<dbReference type="CDD" id="cd01285">
    <property type="entry name" value="nucleoside_deaminase"/>
    <property type="match status" value="1"/>
</dbReference>
<dbReference type="SMART" id="SM00642">
    <property type="entry name" value="Aamy"/>
    <property type="match status" value="1"/>
</dbReference>
<dbReference type="HAMAP" id="MF_00972">
    <property type="entry name" value="tRNA_aden_deaminase"/>
    <property type="match status" value="1"/>
</dbReference>
<feature type="binding site" evidence="9">
    <location>
        <position position="567"/>
    </location>
    <ligand>
        <name>Zn(2+)</name>
        <dbReference type="ChEBI" id="CHEBI:29105"/>
        <note>catalytic</note>
    </ligand>
</feature>
<dbReference type="GO" id="GO:0002100">
    <property type="term" value="P:tRNA wobble adenosine to inosine editing"/>
    <property type="evidence" value="ECO:0007669"/>
    <property type="project" value="UniProtKB-UniRule"/>
</dbReference>
<dbReference type="Proteomes" id="UP000473648">
    <property type="component" value="Unassembled WGS sequence"/>
</dbReference>
<evidence type="ECO:0000256" key="5">
    <source>
        <dbReference type="ARBA" id="ARBA00022801"/>
    </source>
</evidence>
<dbReference type="Pfam" id="PF14437">
    <property type="entry name" value="MafB19-deam"/>
    <property type="match status" value="1"/>
</dbReference>
<evidence type="ECO:0000259" key="11">
    <source>
        <dbReference type="PROSITE" id="PS51747"/>
    </source>
</evidence>
<dbReference type="PROSITE" id="PS00903">
    <property type="entry name" value="CYT_DCMP_DEAMINASES_1"/>
    <property type="match status" value="1"/>
</dbReference>
<comment type="subunit">
    <text evidence="2 9">Homodimer.</text>
</comment>
<dbReference type="GO" id="GO:0005975">
    <property type="term" value="P:carbohydrate metabolic process"/>
    <property type="evidence" value="ECO:0007669"/>
    <property type="project" value="InterPro"/>
</dbReference>
<dbReference type="InterPro" id="IPR016193">
    <property type="entry name" value="Cytidine_deaminase-like"/>
</dbReference>
<feature type="active site" description="Proton donor" evidence="9">
    <location>
        <position position="569"/>
    </location>
</feature>
<evidence type="ECO:0000256" key="6">
    <source>
        <dbReference type="ARBA" id="ARBA00022833"/>
    </source>
</evidence>
<dbReference type="InterPro" id="IPR006047">
    <property type="entry name" value="GH13_cat_dom"/>
</dbReference>
<dbReference type="SUPFAM" id="SSF53927">
    <property type="entry name" value="Cytidine deaminase-like"/>
    <property type="match status" value="1"/>
</dbReference>
<keyword evidence="3 9" id="KW-0819">tRNA processing</keyword>
<organism evidence="12 13">
    <name type="scientific">Candidatus Pseudoramibacter fermentans</name>
    <dbReference type="NCBI Taxonomy" id="2594427"/>
    <lineage>
        <taxon>Bacteria</taxon>
        <taxon>Bacillati</taxon>
        <taxon>Bacillota</taxon>
        <taxon>Clostridia</taxon>
        <taxon>Eubacteriales</taxon>
        <taxon>Eubacteriaceae</taxon>
        <taxon>Pseudoramibacter</taxon>
    </lineage>
</organism>
<sequence length="664" mass="75438">MTLNSRGYPSGILFLAEKFAFLKSFQYNLRKRRCFQMMKHDEMVIYHIFTMGYCGAEATQAECDGIHHRLNKIEAQLPYLKKLGVNTILLGPLFSSISHGYDTTDYAKVDPRLGTNEDLTHLAQACHDQGIAVILDCVFNHVGRTFFAFEDLKQNREGSIYKDWFDSVNFWDNNSYNDGFSYRNWAGCDNLVKLNLYHPDVKDFLKRTLASWIDDYDIDGVRMDAANVMDMGFVKELGDMARAKKPDFFMVGESVSGDYSLMVERGGLDSVTNYEDYKGLYSSLNDKNYFEIAYSLNRLFAQGGLYQHFLTYNFVDNHDVDRVASTLNDERDLEPLYLMLFTIPGIPTIYYGSELGIKARKGNGTDAPLRPAADELSFDLNNPLTEKIRRMIAVHKGVDALKKGSYEQMFVQSCQMGFIRRTDNQTVVAVFNCEGSPVQIRDDRFNGLYYDLYHQKECQLSGMVTIPEKSGMVLMSMDQEIPDIQISEDQPTAEDRDNENVQTDSTSDAIFGARPKKMEDYMGLALEEAHRAEDEGEVPIGAVIVKDGEVIASNHNRKEGMQDPTAHAEMLVIQEASKKLARWRLDDCELYVTAEPCPMCMGAVIQSRIKKVVFGASEPRYGAVESTAQLKQHPMLSKHTEIYGGIRESECEAVLKRSFEKNRK</sequence>
<feature type="binding site" evidence="9">
    <location>
        <position position="597"/>
    </location>
    <ligand>
        <name>Zn(2+)</name>
        <dbReference type="ChEBI" id="CHEBI:29105"/>
        <note>catalytic</note>
    </ligand>
</feature>
<feature type="region of interest" description="Disordered" evidence="10">
    <location>
        <begin position="488"/>
        <end position="507"/>
    </location>
</feature>
<dbReference type="InterPro" id="IPR002125">
    <property type="entry name" value="CMP_dCMP_dom"/>
</dbReference>
<gene>
    <name evidence="9" type="primary">tadA</name>
    <name evidence="12" type="ORF">FRC53_04750</name>
</gene>
<feature type="domain" description="CMP/dCMP-type deaminase" evidence="11">
    <location>
        <begin position="516"/>
        <end position="625"/>
    </location>
</feature>
<dbReference type="Gene3D" id="3.40.140.10">
    <property type="entry name" value="Cytidine Deaminase, domain 2"/>
    <property type="match status" value="1"/>
</dbReference>
<dbReference type="InterPro" id="IPR058535">
    <property type="entry name" value="MafB19-deam"/>
</dbReference>
<comment type="catalytic activity">
    <reaction evidence="8 9">
        <text>adenosine(34) in tRNA + H2O + H(+) = inosine(34) in tRNA + NH4(+)</text>
        <dbReference type="Rhea" id="RHEA:43168"/>
        <dbReference type="Rhea" id="RHEA-COMP:10373"/>
        <dbReference type="Rhea" id="RHEA-COMP:10374"/>
        <dbReference type="ChEBI" id="CHEBI:15377"/>
        <dbReference type="ChEBI" id="CHEBI:15378"/>
        <dbReference type="ChEBI" id="CHEBI:28938"/>
        <dbReference type="ChEBI" id="CHEBI:74411"/>
        <dbReference type="ChEBI" id="CHEBI:82852"/>
        <dbReference type="EC" id="3.5.4.33"/>
    </reaction>
</comment>
<proteinExistence type="inferred from homology"/>
<evidence type="ECO:0000256" key="10">
    <source>
        <dbReference type="SAM" id="MobiDB-lite"/>
    </source>
</evidence>
<dbReference type="AlphaFoldDB" id="A0A6L5GR61"/>
<dbReference type="GO" id="GO:0052717">
    <property type="term" value="F:tRNA-specific adenosine-34 deaminase activity"/>
    <property type="evidence" value="ECO:0007669"/>
    <property type="project" value="UniProtKB-UniRule"/>
</dbReference>
<dbReference type="EMBL" id="VOGB01000004">
    <property type="protein sequence ID" value="MQM72724.1"/>
    <property type="molecule type" value="Genomic_DNA"/>
</dbReference>
<keyword evidence="4 9" id="KW-0479">Metal-binding</keyword>
<evidence type="ECO:0000256" key="7">
    <source>
        <dbReference type="ARBA" id="ARBA00023295"/>
    </source>
</evidence>
<dbReference type="Pfam" id="PF00128">
    <property type="entry name" value="Alpha-amylase"/>
    <property type="match status" value="1"/>
</dbReference>
<dbReference type="SUPFAM" id="SSF51445">
    <property type="entry name" value="(Trans)glycosidases"/>
    <property type="match status" value="1"/>
</dbReference>
<dbReference type="GO" id="GO:0016798">
    <property type="term" value="F:hydrolase activity, acting on glycosyl bonds"/>
    <property type="evidence" value="ECO:0007669"/>
    <property type="project" value="UniProtKB-KW"/>
</dbReference>
<evidence type="ECO:0000256" key="9">
    <source>
        <dbReference type="HAMAP-Rule" id="MF_00972"/>
    </source>
</evidence>
<dbReference type="PANTHER" id="PTHR10357:SF210">
    <property type="entry name" value="MALTODEXTRIN GLUCOSIDASE"/>
    <property type="match status" value="1"/>
</dbReference>
<keyword evidence="7" id="KW-0326">Glycosidase</keyword>
<dbReference type="InterPro" id="IPR028883">
    <property type="entry name" value="tRNA_aden_deaminase"/>
</dbReference>
<dbReference type="PANTHER" id="PTHR10357">
    <property type="entry name" value="ALPHA-AMYLASE FAMILY MEMBER"/>
    <property type="match status" value="1"/>
</dbReference>
<evidence type="ECO:0000256" key="8">
    <source>
        <dbReference type="ARBA" id="ARBA00048045"/>
    </source>
</evidence>
<dbReference type="InterPro" id="IPR045857">
    <property type="entry name" value="O16G_dom_2"/>
</dbReference>
<dbReference type="Gene3D" id="3.20.20.80">
    <property type="entry name" value="Glycosidases"/>
    <property type="match status" value="1"/>
</dbReference>
<keyword evidence="6 9" id="KW-0862">Zinc</keyword>
<feature type="binding site" evidence="9">
    <location>
        <position position="600"/>
    </location>
    <ligand>
        <name>Zn(2+)</name>
        <dbReference type="ChEBI" id="CHEBI:29105"/>
        <note>catalytic</note>
    </ligand>
</feature>
<dbReference type="GO" id="GO:0008270">
    <property type="term" value="F:zinc ion binding"/>
    <property type="evidence" value="ECO:0007669"/>
    <property type="project" value="UniProtKB-UniRule"/>
</dbReference>
<dbReference type="FunFam" id="3.40.140.10:FF:000005">
    <property type="entry name" value="tRNA-specific adenosine deaminase"/>
    <property type="match status" value="1"/>
</dbReference>
<reference evidence="12" key="1">
    <citation type="journal article" date="2020" name="Appl. Environ. Microbiol.">
        <title>Medium-Chain Fatty Acid Synthesis by 'Candidatus Weimeria bifida' gen. nov., sp. nov., and 'Candidatus Pseudoramibacter fermentans' sp. nov.</title>
        <authorList>
            <person name="Scarborough M.J."/>
            <person name="Myers K.S."/>
            <person name="Donohue T.J."/>
            <person name="Noguera D.R."/>
        </authorList>
    </citation>
    <scope>NUCLEOTIDE SEQUENCE</scope>
    <source>
        <strain evidence="12">EUB1.1</strain>
    </source>
</reference>
<evidence type="ECO:0000313" key="12">
    <source>
        <dbReference type="EMBL" id="MQM72724.1"/>
    </source>
</evidence>
<dbReference type="CDD" id="cd11353">
    <property type="entry name" value="AmyAc_euk_bac_CMD_like"/>
    <property type="match status" value="1"/>
</dbReference>
<comment type="caution">
    <text evidence="12">The sequence shown here is derived from an EMBL/GenBank/DDBJ whole genome shotgun (WGS) entry which is preliminary data.</text>
</comment>
<dbReference type="EC" id="3.5.4.33" evidence="9"/>
<dbReference type="InterPro" id="IPR017853">
    <property type="entry name" value="GH"/>
</dbReference>
<comment type="function">
    <text evidence="9">Catalyzes the deamination of adenosine to inosine at the wobble position 34 of tRNA(Arg2).</text>
</comment>